<evidence type="ECO:0000256" key="1">
    <source>
        <dbReference type="SAM" id="MobiDB-lite"/>
    </source>
</evidence>
<organism evidence="2">
    <name type="scientific">Eutreptiella gymnastica</name>
    <dbReference type="NCBI Taxonomy" id="73025"/>
    <lineage>
        <taxon>Eukaryota</taxon>
        <taxon>Discoba</taxon>
        <taxon>Euglenozoa</taxon>
        <taxon>Euglenida</taxon>
        <taxon>Spirocuta</taxon>
        <taxon>Euglenophyceae</taxon>
        <taxon>Eutreptiales</taxon>
        <taxon>Eutreptiaceae</taxon>
        <taxon>Eutreptiella</taxon>
    </lineage>
</organism>
<accession>A0A7S1IGD5</accession>
<evidence type="ECO:0000313" key="2">
    <source>
        <dbReference type="EMBL" id="CAD9011402.1"/>
    </source>
</evidence>
<protein>
    <submittedName>
        <fullName evidence="2">Uncharacterized protein</fullName>
    </submittedName>
</protein>
<dbReference type="AlphaFoldDB" id="A0A7S1IGD5"/>
<dbReference type="EMBL" id="HBGA01060757">
    <property type="protein sequence ID" value="CAD9011402.1"/>
    <property type="molecule type" value="Transcribed_RNA"/>
</dbReference>
<gene>
    <name evidence="2" type="ORF">EGYM00392_LOCUS22502</name>
</gene>
<feature type="region of interest" description="Disordered" evidence="1">
    <location>
        <begin position="94"/>
        <end position="118"/>
    </location>
</feature>
<proteinExistence type="predicted"/>
<sequence length="134" mass="14887">MTLKEYAPSPHRSNDPCDGHTTPACMLLFGGLAPPPAMWNTILGLASKHNINAPKQMDHALRRLLSLFQSSGSHLFVVLPFLGTHNHGSWTTCSRTKTEKKRLERRSPTLPQGVGGGRIHAKDVDQAQYRAKWH</sequence>
<reference evidence="2" key="1">
    <citation type="submission" date="2021-01" db="EMBL/GenBank/DDBJ databases">
        <authorList>
            <person name="Corre E."/>
            <person name="Pelletier E."/>
            <person name="Niang G."/>
            <person name="Scheremetjew M."/>
            <person name="Finn R."/>
            <person name="Kale V."/>
            <person name="Holt S."/>
            <person name="Cochrane G."/>
            <person name="Meng A."/>
            <person name="Brown T."/>
            <person name="Cohen L."/>
        </authorList>
    </citation>
    <scope>NUCLEOTIDE SEQUENCE</scope>
    <source>
        <strain evidence="2">NIES-381</strain>
    </source>
</reference>
<name>A0A7S1IGD5_9EUGL</name>